<name>A0A3M8B400_9BACL</name>
<evidence type="ECO:0000259" key="16">
    <source>
        <dbReference type="PROSITE" id="PS50885"/>
    </source>
</evidence>
<keyword evidence="8" id="KW-0547">Nucleotide-binding</keyword>
<dbReference type="InterPro" id="IPR003661">
    <property type="entry name" value="HisK_dim/P_dom"/>
</dbReference>
<evidence type="ECO:0000256" key="13">
    <source>
        <dbReference type="ARBA" id="ARBA00023136"/>
    </source>
</evidence>
<keyword evidence="9 17" id="KW-0418">Kinase</keyword>
<dbReference type="SMART" id="SM00387">
    <property type="entry name" value="HATPase_c"/>
    <property type="match status" value="1"/>
</dbReference>
<evidence type="ECO:0000313" key="18">
    <source>
        <dbReference type="Proteomes" id="UP000268829"/>
    </source>
</evidence>
<reference evidence="17 18" key="1">
    <citation type="submission" date="2018-10" db="EMBL/GenBank/DDBJ databases">
        <title>Phylogenomics of Brevibacillus.</title>
        <authorList>
            <person name="Dunlap C."/>
        </authorList>
    </citation>
    <scope>NUCLEOTIDE SEQUENCE [LARGE SCALE GENOMIC DNA]</scope>
    <source>
        <strain evidence="17 18">DSM 100115</strain>
    </source>
</reference>
<gene>
    <name evidence="17" type="ORF">EDM57_09615</name>
</gene>
<evidence type="ECO:0000256" key="6">
    <source>
        <dbReference type="ARBA" id="ARBA00022679"/>
    </source>
</evidence>
<comment type="subcellular location">
    <subcellularLocation>
        <location evidence="2">Cell membrane</location>
        <topology evidence="2">Multi-pass membrane protein</topology>
    </subcellularLocation>
</comment>
<keyword evidence="5" id="KW-0597">Phosphoprotein</keyword>
<dbReference type="InterPro" id="IPR036097">
    <property type="entry name" value="HisK_dim/P_sf"/>
</dbReference>
<dbReference type="PANTHER" id="PTHR45528">
    <property type="entry name" value="SENSOR HISTIDINE KINASE CPXA"/>
    <property type="match status" value="1"/>
</dbReference>
<dbReference type="RefSeq" id="WP_122904549.1">
    <property type="nucleotide sequence ID" value="NZ_CP154342.1"/>
</dbReference>
<keyword evidence="4" id="KW-1003">Cell membrane</keyword>
<keyword evidence="10" id="KW-0067">ATP-binding</keyword>
<dbReference type="Pfam" id="PF00512">
    <property type="entry name" value="HisKA"/>
    <property type="match status" value="1"/>
</dbReference>
<dbReference type="EMBL" id="RHHS01000021">
    <property type="protein sequence ID" value="RNB57767.1"/>
    <property type="molecule type" value="Genomic_DNA"/>
</dbReference>
<evidence type="ECO:0000256" key="14">
    <source>
        <dbReference type="SAM" id="Phobius"/>
    </source>
</evidence>
<dbReference type="InterPro" id="IPR003594">
    <property type="entry name" value="HATPase_dom"/>
</dbReference>
<dbReference type="PRINTS" id="PR00344">
    <property type="entry name" value="BCTRLSENSOR"/>
</dbReference>
<protein>
    <recommendedName>
        <fullName evidence="3">histidine kinase</fullName>
        <ecNumber evidence="3">2.7.13.3</ecNumber>
    </recommendedName>
</protein>
<evidence type="ECO:0000256" key="10">
    <source>
        <dbReference type="ARBA" id="ARBA00022840"/>
    </source>
</evidence>
<accession>A0A3M8B400</accession>
<dbReference type="InterPro" id="IPR050398">
    <property type="entry name" value="HssS/ArlS-like"/>
</dbReference>
<dbReference type="SMART" id="SM00304">
    <property type="entry name" value="HAMP"/>
    <property type="match status" value="1"/>
</dbReference>
<dbReference type="GO" id="GO:0005886">
    <property type="term" value="C:plasma membrane"/>
    <property type="evidence" value="ECO:0007669"/>
    <property type="project" value="UniProtKB-SubCell"/>
</dbReference>
<dbReference type="EC" id="2.7.13.3" evidence="3"/>
<dbReference type="Gene3D" id="3.30.565.10">
    <property type="entry name" value="Histidine kinase-like ATPase, C-terminal domain"/>
    <property type="match status" value="1"/>
</dbReference>
<evidence type="ECO:0000256" key="2">
    <source>
        <dbReference type="ARBA" id="ARBA00004651"/>
    </source>
</evidence>
<evidence type="ECO:0000256" key="3">
    <source>
        <dbReference type="ARBA" id="ARBA00012438"/>
    </source>
</evidence>
<dbReference type="CDD" id="cd06225">
    <property type="entry name" value="HAMP"/>
    <property type="match status" value="1"/>
</dbReference>
<keyword evidence="18" id="KW-1185">Reference proteome</keyword>
<evidence type="ECO:0000256" key="11">
    <source>
        <dbReference type="ARBA" id="ARBA00022989"/>
    </source>
</evidence>
<comment type="caution">
    <text evidence="17">The sequence shown here is derived from an EMBL/GenBank/DDBJ whole genome shotgun (WGS) entry which is preliminary data.</text>
</comment>
<evidence type="ECO:0000313" key="17">
    <source>
        <dbReference type="EMBL" id="RNB57767.1"/>
    </source>
</evidence>
<evidence type="ECO:0000256" key="1">
    <source>
        <dbReference type="ARBA" id="ARBA00000085"/>
    </source>
</evidence>
<dbReference type="GO" id="GO:0000155">
    <property type="term" value="F:phosphorelay sensor kinase activity"/>
    <property type="evidence" value="ECO:0007669"/>
    <property type="project" value="InterPro"/>
</dbReference>
<dbReference type="InterPro" id="IPR036890">
    <property type="entry name" value="HATPase_C_sf"/>
</dbReference>
<dbReference type="PROSITE" id="PS50109">
    <property type="entry name" value="HIS_KIN"/>
    <property type="match status" value="1"/>
</dbReference>
<dbReference type="Gene3D" id="1.10.287.130">
    <property type="match status" value="1"/>
</dbReference>
<dbReference type="SMART" id="SM00388">
    <property type="entry name" value="HisKA"/>
    <property type="match status" value="1"/>
</dbReference>
<dbReference type="CDD" id="cd00082">
    <property type="entry name" value="HisKA"/>
    <property type="match status" value="1"/>
</dbReference>
<keyword evidence="12" id="KW-0902">Two-component regulatory system</keyword>
<dbReference type="GO" id="GO:0005524">
    <property type="term" value="F:ATP binding"/>
    <property type="evidence" value="ECO:0007669"/>
    <property type="project" value="UniProtKB-KW"/>
</dbReference>
<dbReference type="InterPro" id="IPR003660">
    <property type="entry name" value="HAMP_dom"/>
</dbReference>
<dbReference type="OrthoDB" id="9780718at2"/>
<feature type="transmembrane region" description="Helical" evidence="14">
    <location>
        <begin position="41"/>
        <end position="60"/>
    </location>
</feature>
<dbReference type="Pfam" id="PF00672">
    <property type="entry name" value="HAMP"/>
    <property type="match status" value="1"/>
</dbReference>
<evidence type="ECO:0000256" key="5">
    <source>
        <dbReference type="ARBA" id="ARBA00022553"/>
    </source>
</evidence>
<dbReference type="Gene3D" id="6.10.340.10">
    <property type="match status" value="1"/>
</dbReference>
<dbReference type="SUPFAM" id="SSF55874">
    <property type="entry name" value="ATPase domain of HSP90 chaperone/DNA topoisomerase II/histidine kinase"/>
    <property type="match status" value="1"/>
</dbReference>
<dbReference type="InterPro" id="IPR005467">
    <property type="entry name" value="His_kinase_dom"/>
</dbReference>
<feature type="transmembrane region" description="Helical" evidence="14">
    <location>
        <begin position="12"/>
        <end position="35"/>
    </location>
</feature>
<dbReference type="Proteomes" id="UP000268829">
    <property type="component" value="Unassembled WGS sequence"/>
</dbReference>
<feature type="domain" description="HAMP" evidence="16">
    <location>
        <begin position="61"/>
        <end position="113"/>
    </location>
</feature>
<evidence type="ECO:0000259" key="15">
    <source>
        <dbReference type="PROSITE" id="PS50109"/>
    </source>
</evidence>
<keyword evidence="7 14" id="KW-0812">Transmembrane</keyword>
<dbReference type="SUPFAM" id="SSF47384">
    <property type="entry name" value="Homodimeric domain of signal transducing histidine kinase"/>
    <property type="match status" value="1"/>
</dbReference>
<keyword evidence="13 14" id="KW-0472">Membrane</keyword>
<dbReference type="SUPFAM" id="SSF158472">
    <property type="entry name" value="HAMP domain-like"/>
    <property type="match status" value="1"/>
</dbReference>
<dbReference type="PANTHER" id="PTHR45528:SF1">
    <property type="entry name" value="SENSOR HISTIDINE KINASE CPXA"/>
    <property type="match status" value="1"/>
</dbReference>
<evidence type="ECO:0000256" key="9">
    <source>
        <dbReference type="ARBA" id="ARBA00022777"/>
    </source>
</evidence>
<organism evidence="17 18">
    <name type="scientific">Brevibacillus gelatini</name>
    <dbReference type="NCBI Taxonomy" id="1655277"/>
    <lineage>
        <taxon>Bacteria</taxon>
        <taxon>Bacillati</taxon>
        <taxon>Bacillota</taxon>
        <taxon>Bacilli</taxon>
        <taxon>Bacillales</taxon>
        <taxon>Paenibacillaceae</taxon>
        <taxon>Brevibacillus</taxon>
    </lineage>
</organism>
<comment type="catalytic activity">
    <reaction evidence="1">
        <text>ATP + protein L-histidine = ADP + protein N-phospho-L-histidine.</text>
        <dbReference type="EC" id="2.7.13.3"/>
    </reaction>
</comment>
<dbReference type="AlphaFoldDB" id="A0A3M8B400"/>
<sequence length="331" mass="38358">MRDKPFGLQIWVIMTAFLIFITGIISLVLVSYVSVDVLINLVRLLVILSIINICLAKFIANKITEPLRYLEKKVRKIANKEWEEPIDLNRGDEFGKLASSINMMQESLKKMEMEEEIFLQSVSHDLKTPIMVIHSYSQALLDRVYLNDSFDETVAVIIKEAKHLEKKVEKLLYLNSLDYILKRKSECKPTNVQAIVHNLIDRFSLVQNHIVIHPQLEHVYVWGNEEELTVALENILENNMRFAQSSIWITVKRVFAQGKECVKIILENDGPPIEAEQLDQLFNHFYKGMNGKFGLGLFITKKVIQFHHGEVYAENRGKRVRFTILLPITNH</sequence>
<feature type="domain" description="Histidine kinase" evidence="15">
    <location>
        <begin position="121"/>
        <end position="330"/>
    </location>
</feature>
<evidence type="ECO:0000256" key="12">
    <source>
        <dbReference type="ARBA" id="ARBA00023012"/>
    </source>
</evidence>
<dbReference type="PROSITE" id="PS50885">
    <property type="entry name" value="HAMP"/>
    <property type="match status" value="1"/>
</dbReference>
<evidence type="ECO:0000256" key="4">
    <source>
        <dbReference type="ARBA" id="ARBA00022475"/>
    </source>
</evidence>
<dbReference type="Pfam" id="PF02518">
    <property type="entry name" value="HATPase_c"/>
    <property type="match status" value="1"/>
</dbReference>
<dbReference type="InterPro" id="IPR004358">
    <property type="entry name" value="Sig_transdc_His_kin-like_C"/>
</dbReference>
<keyword evidence="11 14" id="KW-1133">Transmembrane helix</keyword>
<evidence type="ECO:0000256" key="8">
    <source>
        <dbReference type="ARBA" id="ARBA00022741"/>
    </source>
</evidence>
<keyword evidence="6" id="KW-0808">Transferase</keyword>
<evidence type="ECO:0000256" key="7">
    <source>
        <dbReference type="ARBA" id="ARBA00022692"/>
    </source>
</evidence>
<proteinExistence type="predicted"/>